<evidence type="ECO:0000256" key="2">
    <source>
        <dbReference type="ARBA" id="ARBA00004370"/>
    </source>
</evidence>
<keyword evidence="10 11" id="KW-0472">Membrane</keyword>
<gene>
    <name evidence="12" type="ORF">ACH5RR_025338</name>
</gene>
<comment type="caution">
    <text evidence="12">The sequence shown here is derived from an EMBL/GenBank/DDBJ whole genome shotgun (WGS) entry which is preliminary data.</text>
</comment>
<sequence>MVLLPYLLAIISGLLALFLLYKRRSKSKSPPEPAGAWPVIGHLLQLSPKISLARTLGAMADNYGPVFTIRLGMRRTLVVSNWETVKECFTTNDKTFSSRPPSSFHEHIGYNYAALGSAPYGPYWLEIRKIVVHELLSNRSLERL</sequence>
<dbReference type="GO" id="GO:0046872">
    <property type="term" value="F:metal ion binding"/>
    <property type="evidence" value="ECO:0007669"/>
    <property type="project" value="UniProtKB-KW"/>
</dbReference>
<dbReference type="Gene3D" id="1.10.630.10">
    <property type="entry name" value="Cytochrome P450"/>
    <property type="match status" value="1"/>
</dbReference>
<evidence type="ECO:0000256" key="6">
    <source>
        <dbReference type="ARBA" id="ARBA00022989"/>
    </source>
</evidence>
<comment type="cofactor">
    <cofactor evidence="1">
        <name>heme</name>
        <dbReference type="ChEBI" id="CHEBI:30413"/>
    </cofactor>
</comment>
<dbReference type="InterPro" id="IPR050651">
    <property type="entry name" value="Plant_Cytochrome_P450_Monoox"/>
</dbReference>
<keyword evidence="6 11" id="KW-1133">Transmembrane helix</keyword>
<keyword evidence="9" id="KW-0503">Monooxygenase</keyword>
<keyword evidence="5" id="KW-0479">Metal-binding</keyword>
<evidence type="ECO:0000256" key="10">
    <source>
        <dbReference type="ARBA" id="ARBA00023136"/>
    </source>
</evidence>
<protein>
    <recommendedName>
        <fullName evidence="14">Cytochrome P450</fullName>
    </recommendedName>
</protein>
<evidence type="ECO:0008006" key="14">
    <source>
        <dbReference type="Google" id="ProtNLM"/>
    </source>
</evidence>
<keyword evidence="7" id="KW-0560">Oxidoreductase</keyword>
<name>A0ABD2Z1B0_9GENT</name>
<dbReference type="PRINTS" id="PR00463">
    <property type="entry name" value="EP450I"/>
</dbReference>
<evidence type="ECO:0000256" key="8">
    <source>
        <dbReference type="ARBA" id="ARBA00023004"/>
    </source>
</evidence>
<evidence type="ECO:0000313" key="12">
    <source>
        <dbReference type="EMBL" id="KAL3512621.1"/>
    </source>
</evidence>
<dbReference type="SUPFAM" id="SSF48264">
    <property type="entry name" value="Cytochrome P450"/>
    <property type="match status" value="1"/>
</dbReference>
<evidence type="ECO:0000313" key="13">
    <source>
        <dbReference type="Proteomes" id="UP001630127"/>
    </source>
</evidence>
<dbReference type="AlphaFoldDB" id="A0ABD2Z1B0"/>
<dbReference type="PANTHER" id="PTHR47947:SF26">
    <property type="entry name" value="CYTOCHROME P450"/>
    <property type="match status" value="1"/>
</dbReference>
<reference evidence="12 13" key="1">
    <citation type="submission" date="2024-11" db="EMBL/GenBank/DDBJ databases">
        <title>A near-complete genome assembly of Cinchona calisaya.</title>
        <authorList>
            <person name="Lian D.C."/>
            <person name="Zhao X.W."/>
            <person name="Wei L."/>
        </authorList>
    </citation>
    <scope>NUCLEOTIDE SEQUENCE [LARGE SCALE GENOMIC DNA]</scope>
    <source>
        <tissue evidence="12">Nenye</tissue>
    </source>
</reference>
<keyword evidence="4 11" id="KW-0812">Transmembrane</keyword>
<accession>A0ABD2Z1B0</accession>
<dbReference type="InterPro" id="IPR002401">
    <property type="entry name" value="Cyt_P450_E_grp-I"/>
</dbReference>
<comment type="subcellular location">
    <subcellularLocation>
        <location evidence="2">Membrane</location>
    </subcellularLocation>
</comment>
<evidence type="ECO:0000256" key="1">
    <source>
        <dbReference type="ARBA" id="ARBA00001971"/>
    </source>
</evidence>
<organism evidence="12 13">
    <name type="scientific">Cinchona calisaya</name>
    <dbReference type="NCBI Taxonomy" id="153742"/>
    <lineage>
        <taxon>Eukaryota</taxon>
        <taxon>Viridiplantae</taxon>
        <taxon>Streptophyta</taxon>
        <taxon>Embryophyta</taxon>
        <taxon>Tracheophyta</taxon>
        <taxon>Spermatophyta</taxon>
        <taxon>Magnoliopsida</taxon>
        <taxon>eudicotyledons</taxon>
        <taxon>Gunneridae</taxon>
        <taxon>Pentapetalae</taxon>
        <taxon>asterids</taxon>
        <taxon>lamiids</taxon>
        <taxon>Gentianales</taxon>
        <taxon>Rubiaceae</taxon>
        <taxon>Cinchonoideae</taxon>
        <taxon>Cinchoneae</taxon>
        <taxon>Cinchona</taxon>
    </lineage>
</organism>
<evidence type="ECO:0000256" key="3">
    <source>
        <dbReference type="ARBA" id="ARBA00022617"/>
    </source>
</evidence>
<keyword evidence="3" id="KW-0349">Heme</keyword>
<dbReference type="GO" id="GO:0016020">
    <property type="term" value="C:membrane"/>
    <property type="evidence" value="ECO:0007669"/>
    <property type="project" value="UniProtKB-SubCell"/>
</dbReference>
<dbReference type="InterPro" id="IPR001128">
    <property type="entry name" value="Cyt_P450"/>
</dbReference>
<proteinExistence type="predicted"/>
<keyword evidence="13" id="KW-1185">Reference proteome</keyword>
<evidence type="ECO:0000256" key="7">
    <source>
        <dbReference type="ARBA" id="ARBA00023002"/>
    </source>
</evidence>
<dbReference type="Proteomes" id="UP001630127">
    <property type="component" value="Unassembled WGS sequence"/>
</dbReference>
<feature type="transmembrane region" description="Helical" evidence="11">
    <location>
        <begin position="6"/>
        <end position="21"/>
    </location>
</feature>
<keyword evidence="8" id="KW-0408">Iron</keyword>
<evidence type="ECO:0000256" key="9">
    <source>
        <dbReference type="ARBA" id="ARBA00023033"/>
    </source>
</evidence>
<dbReference type="EMBL" id="JBJUIK010000011">
    <property type="protein sequence ID" value="KAL3512621.1"/>
    <property type="molecule type" value="Genomic_DNA"/>
</dbReference>
<dbReference type="PANTHER" id="PTHR47947">
    <property type="entry name" value="CYTOCHROME P450 82C3-RELATED"/>
    <property type="match status" value="1"/>
</dbReference>
<evidence type="ECO:0000256" key="11">
    <source>
        <dbReference type="SAM" id="Phobius"/>
    </source>
</evidence>
<dbReference type="InterPro" id="IPR036396">
    <property type="entry name" value="Cyt_P450_sf"/>
</dbReference>
<evidence type="ECO:0000256" key="5">
    <source>
        <dbReference type="ARBA" id="ARBA00022723"/>
    </source>
</evidence>
<evidence type="ECO:0000256" key="4">
    <source>
        <dbReference type="ARBA" id="ARBA00022692"/>
    </source>
</evidence>
<dbReference type="GO" id="GO:0004497">
    <property type="term" value="F:monooxygenase activity"/>
    <property type="evidence" value="ECO:0007669"/>
    <property type="project" value="UniProtKB-KW"/>
</dbReference>
<dbReference type="Pfam" id="PF00067">
    <property type="entry name" value="p450"/>
    <property type="match status" value="1"/>
</dbReference>